<protein>
    <recommendedName>
        <fullName evidence="4">Secreted protein</fullName>
    </recommendedName>
</protein>
<dbReference type="EMBL" id="JAGPYM010000006">
    <property type="protein sequence ID" value="KAH6893321.1"/>
    <property type="molecule type" value="Genomic_DNA"/>
</dbReference>
<dbReference type="OrthoDB" id="4685598at2759"/>
<evidence type="ECO:0000313" key="2">
    <source>
        <dbReference type="EMBL" id="KAH6893321.1"/>
    </source>
</evidence>
<reference evidence="2 3" key="1">
    <citation type="journal article" date="2021" name="Nat. Commun.">
        <title>Genetic determinants of endophytism in the Arabidopsis root mycobiome.</title>
        <authorList>
            <person name="Mesny F."/>
            <person name="Miyauchi S."/>
            <person name="Thiergart T."/>
            <person name="Pickel B."/>
            <person name="Atanasova L."/>
            <person name="Karlsson M."/>
            <person name="Huettel B."/>
            <person name="Barry K.W."/>
            <person name="Haridas S."/>
            <person name="Chen C."/>
            <person name="Bauer D."/>
            <person name="Andreopoulos W."/>
            <person name="Pangilinan J."/>
            <person name="LaButti K."/>
            <person name="Riley R."/>
            <person name="Lipzen A."/>
            <person name="Clum A."/>
            <person name="Drula E."/>
            <person name="Henrissat B."/>
            <person name="Kohler A."/>
            <person name="Grigoriev I.V."/>
            <person name="Martin F.M."/>
            <person name="Hacquard S."/>
        </authorList>
    </citation>
    <scope>NUCLEOTIDE SEQUENCE [LARGE SCALE GENOMIC DNA]</scope>
    <source>
        <strain evidence="2 3">MPI-CAGE-CH-0241</strain>
    </source>
</reference>
<dbReference type="AlphaFoldDB" id="A0A9P8WCR5"/>
<comment type="caution">
    <text evidence="2">The sequence shown here is derived from an EMBL/GenBank/DDBJ whole genome shotgun (WGS) entry which is preliminary data.</text>
</comment>
<feature type="signal peptide" evidence="1">
    <location>
        <begin position="1"/>
        <end position="23"/>
    </location>
</feature>
<organism evidence="2 3">
    <name type="scientific">Thelonectria olida</name>
    <dbReference type="NCBI Taxonomy" id="1576542"/>
    <lineage>
        <taxon>Eukaryota</taxon>
        <taxon>Fungi</taxon>
        <taxon>Dikarya</taxon>
        <taxon>Ascomycota</taxon>
        <taxon>Pezizomycotina</taxon>
        <taxon>Sordariomycetes</taxon>
        <taxon>Hypocreomycetidae</taxon>
        <taxon>Hypocreales</taxon>
        <taxon>Nectriaceae</taxon>
        <taxon>Thelonectria</taxon>
    </lineage>
</organism>
<dbReference type="Proteomes" id="UP000777438">
    <property type="component" value="Unassembled WGS sequence"/>
</dbReference>
<evidence type="ECO:0008006" key="4">
    <source>
        <dbReference type="Google" id="ProtNLM"/>
    </source>
</evidence>
<feature type="chain" id="PRO_5040375627" description="Secreted protein" evidence="1">
    <location>
        <begin position="24"/>
        <end position="119"/>
    </location>
</feature>
<accession>A0A9P8WCR5</accession>
<keyword evidence="1" id="KW-0732">Signal</keyword>
<evidence type="ECO:0000313" key="3">
    <source>
        <dbReference type="Proteomes" id="UP000777438"/>
    </source>
</evidence>
<name>A0A9P8WCR5_9HYPO</name>
<proteinExistence type="predicted"/>
<keyword evidence="3" id="KW-1185">Reference proteome</keyword>
<evidence type="ECO:0000256" key="1">
    <source>
        <dbReference type="SAM" id="SignalP"/>
    </source>
</evidence>
<sequence>MNHSSLYSVLLRAVLLTIPTTQSNLAYLLPLTKSTDWKPPRILHTWDAHFEYNLCAISNIISLLEPGNAHGCSIEMVCSCNAEISRTLAARKAEREARVMRNTVAVVLCFPISQGRRQL</sequence>
<gene>
    <name evidence="2" type="ORF">B0T10DRAFT_481990</name>
</gene>